<dbReference type="PANTHER" id="PTHR33620">
    <property type="entry name" value="UREASE ACCESSORY PROTEIN F"/>
    <property type="match status" value="1"/>
</dbReference>
<proteinExistence type="inferred from homology"/>
<evidence type="ECO:0000313" key="4">
    <source>
        <dbReference type="EMBL" id="CAG8455850.1"/>
    </source>
</evidence>
<comment type="similarity">
    <text evidence="3">Belongs to the UreF family.</text>
</comment>
<comment type="caution">
    <text evidence="4">The sequence shown here is derived from an EMBL/GenBank/DDBJ whole genome shotgun (WGS) entry which is preliminary data.</text>
</comment>
<dbReference type="Proteomes" id="UP000789572">
    <property type="component" value="Unassembled WGS sequence"/>
</dbReference>
<dbReference type="AlphaFoldDB" id="A0A9N8YVU8"/>
<reference evidence="4" key="1">
    <citation type="submission" date="2021-06" db="EMBL/GenBank/DDBJ databases">
        <authorList>
            <person name="Kallberg Y."/>
            <person name="Tangrot J."/>
            <person name="Rosling A."/>
        </authorList>
    </citation>
    <scope>NUCLEOTIDE SEQUENCE</scope>
    <source>
        <strain evidence="4">IA702</strain>
    </source>
</reference>
<sequence length="240" mass="26859">MTNHKEDWLLWQLSDSALPTGGFVASSGLESAIHSGNVHDITSLSKFLASSIKNYAHSALPFVSDAYIAAQSVDDEHECYEHLERLDRLYDACTSNNVTKRASKAQGVAMLTLYGKSFADEDDQWNDVVSKFKKEVRKRSVDGHFPVCFGLVARLVGLTLGRTQHLFLFLFARATLSAAVRLNIVGPYYSQRLLTDCQLYVEITLKETSTLRSEDAAQTSPLLDIFQGRHDNLYSRLFNS</sequence>
<evidence type="ECO:0000256" key="2">
    <source>
        <dbReference type="ARBA" id="ARBA00023186"/>
    </source>
</evidence>
<evidence type="ECO:0000313" key="5">
    <source>
        <dbReference type="Proteomes" id="UP000789572"/>
    </source>
</evidence>
<dbReference type="PANTHER" id="PTHR33620:SF1">
    <property type="entry name" value="UREASE ACCESSORY PROTEIN F"/>
    <property type="match status" value="1"/>
</dbReference>
<organism evidence="4 5">
    <name type="scientific">Paraglomus occultum</name>
    <dbReference type="NCBI Taxonomy" id="144539"/>
    <lineage>
        <taxon>Eukaryota</taxon>
        <taxon>Fungi</taxon>
        <taxon>Fungi incertae sedis</taxon>
        <taxon>Mucoromycota</taxon>
        <taxon>Glomeromycotina</taxon>
        <taxon>Glomeromycetes</taxon>
        <taxon>Paraglomerales</taxon>
        <taxon>Paraglomeraceae</taxon>
        <taxon>Paraglomus</taxon>
    </lineage>
</organism>
<dbReference type="OrthoDB" id="2550922at2759"/>
<dbReference type="Gene3D" id="1.10.4190.10">
    <property type="entry name" value="Urease accessory protein UreF"/>
    <property type="match status" value="1"/>
</dbReference>
<dbReference type="InterPro" id="IPR038277">
    <property type="entry name" value="UreF_sf"/>
</dbReference>
<evidence type="ECO:0000256" key="3">
    <source>
        <dbReference type="ARBA" id="ARBA00046339"/>
    </source>
</evidence>
<evidence type="ECO:0000256" key="1">
    <source>
        <dbReference type="ARBA" id="ARBA00022988"/>
    </source>
</evidence>
<keyword evidence="5" id="KW-1185">Reference proteome</keyword>
<dbReference type="EMBL" id="CAJVPJ010000014">
    <property type="protein sequence ID" value="CAG8455850.1"/>
    <property type="molecule type" value="Genomic_DNA"/>
</dbReference>
<dbReference type="HAMAP" id="MF_01385">
    <property type="entry name" value="UreF"/>
    <property type="match status" value="1"/>
</dbReference>
<dbReference type="PIRSF" id="PIRSF009467">
    <property type="entry name" value="Ureas_acces_UreF"/>
    <property type="match status" value="1"/>
</dbReference>
<dbReference type="GO" id="GO:0016151">
    <property type="term" value="F:nickel cation binding"/>
    <property type="evidence" value="ECO:0007669"/>
    <property type="project" value="InterPro"/>
</dbReference>
<dbReference type="InterPro" id="IPR002639">
    <property type="entry name" value="UreF"/>
</dbReference>
<protein>
    <submittedName>
        <fullName evidence="4">8944_t:CDS:1</fullName>
    </submittedName>
</protein>
<keyword evidence="2" id="KW-0143">Chaperone</keyword>
<keyword evidence="1" id="KW-0996">Nickel insertion</keyword>
<accession>A0A9N8YVU8</accession>
<name>A0A9N8YVU8_9GLOM</name>
<gene>
    <name evidence="4" type="ORF">POCULU_LOCUS293</name>
</gene>
<dbReference type="Pfam" id="PF01730">
    <property type="entry name" value="UreF"/>
    <property type="match status" value="1"/>
</dbReference>